<accession>A0A8S3UHN0</accession>
<protein>
    <submittedName>
        <fullName evidence="1">DMC1</fullName>
    </submittedName>
</protein>
<evidence type="ECO:0000313" key="1">
    <source>
        <dbReference type="EMBL" id="CAG2243286.1"/>
    </source>
</evidence>
<comment type="caution">
    <text evidence="1">The sequence shown here is derived from an EMBL/GenBank/DDBJ whole genome shotgun (WGS) entry which is preliminary data.</text>
</comment>
<name>A0A8S3UHN0_MYTED</name>
<sequence>MTVSEHQEMVRMVDPDRLTDIAERFNVQMVIQLLNILSVMFRFMSIHRRWGPADFRMERIVDKLAMKEELSDIIKFSINNDWDLQGHDTNLKPSRIKKIVNHLATEKGDKRKIEEGDEKEVQTNKHFLIHPAQVTRMCATIVTKYHYKLDCASSLGYNCNQVCSEHCDLDCTDDCTEFSITISLSGILVLEISDNCLQNDGYIEIWNATLHRIGKQERQSQKHRDSEHKDITRK</sequence>
<dbReference type="AlphaFoldDB" id="A0A8S3UHN0"/>
<dbReference type="EMBL" id="CAJPWZ010002699">
    <property type="protein sequence ID" value="CAG2243286.1"/>
    <property type="molecule type" value="Genomic_DNA"/>
</dbReference>
<keyword evidence="2" id="KW-1185">Reference proteome</keyword>
<dbReference type="Proteomes" id="UP000683360">
    <property type="component" value="Unassembled WGS sequence"/>
</dbReference>
<reference evidence="1" key="1">
    <citation type="submission" date="2021-03" db="EMBL/GenBank/DDBJ databases">
        <authorList>
            <person name="Bekaert M."/>
        </authorList>
    </citation>
    <scope>NUCLEOTIDE SEQUENCE</scope>
</reference>
<gene>
    <name evidence="1" type="ORF">MEDL_55442</name>
</gene>
<organism evidence="1 2">
    <name type="scientific">Mytilus edulis</name>
    <name type="common">Blue mussel</name>
    <dbReference type="NCBI Taxonomy" id="6550"/>
    <lineage>
        <taxon>Eukaryota</taxon>
        <taxon>Metazoa</taxon>
        <taxon>Spiralia</taxon>
        <taxon>Lophotrochozoa</taxon>
        <taxon>Mollusca</taxon>
        <taxon>Bivalvia</taxon>
        <taxon>Autobranchia</taxon>
        <taxon>Pteriomorphia</taxon>
        <taxon>Mytilida</taxon>
        <taxon>Mytiloidea</taxon>
        <taxon>Mytilidae</taxon>
        <taxon>Mytilinae</taxon>
        <taxon>Mytilus</taxon>
    </lineage>
</organism>
<evidence type="ECO:0000313" key="2">
    <source>
        <dbReference type="Proteomes" id="UP000683360"/>
    </source>
</evidence>
<proteinExistence type="predicted"/>